<keyword evidence="1" id="KW-0175">Coiled coil</keyword>
<protein>
    <submittedName>
        <fullName evidence="2">Uncharacterized protein</fullName>
    </submittedName>
</protein>
<comment type="caution">
    <text evidence="2">The sequence shown here is derived from an EMBL/GenBank/DDBJ whole genome shotgun (WGS) entry which is preliminary data.</text>
</comment>
<gene>
    <name evidence="2" type="ORF">F7D25_05555</name>
</gene>
<name>A0A6G1VKF6_9BACT</name>
<feature type="coiled-coil region" evidence="1">
    <location>
        <begin position="21"/>
        <end position="145"/>
    </location>
</feature>
<reference evidence="2 3" key="1">
    <citation type="submission" date="2019-09" db="EMBL/GenBank/DDBJ databases">
        <title>Distinct polysaccharide growth profiles of human intestinal Prevotella copri isolates.</title>
        <authorList>
            <person name="Fehlner-Peach H."/>
            <person name="Magnabosco C."/>
            <person name="Raghavan V."/>
            <person name="Scher J.U."/>
            <person name="Tett A."/>
            <person name="Cox L.M."/>
            <person name="Gottsegen C."/>
            <person name="Watters A."/>
            <person name="Wiltshire- Gordon J.D."/>
            <person name="Segata N."/>
            <person name="Bonneau R."/>
            <person name="Littman D.R."/>
        </authorList>
    </citation>
    <scope>NUCLEOTIDE SEQUENCE [LARGE SCALE GENOMIC DNA]</scope>
    <source>
        <strain evidence="3">iAA917</strain>
    </source>
</reference>
<evidence type="ECO:0000313" key="2">
    <source>
        <dbReference type="EMBL" id="MQP13880.1"/>
    </source>
</evidence>
<proteinExistence type="predicted"/>
<accession>A0A6G1VKF6</accession>
<dbReference type="RefSeq" id="WP_153090152.1">
    <property type="nucleotide sequence ID" value="NZ_VZAH01000058.1"/>
</dbReference>
<evidence type="ECO:0000313" key="3">
    <source>
        <dbReference type="Proteomes" id="UP000477980"/>
    </source>
</evidence>
<dbReference type="EMBL" id="VZAH01000058">
    <property type="protein sequence ID" value="MQP13880.1"/>
    <property type="molecule type" value="Genomic_DNA"/>
</dbReference>
<organism evidence="2 3">
    <name type="scientific">Segatella copri</name>
    <dbReference type="NCBI Taxonomy" id="165179"/>
    <lineage>
        <taxon>Bacteria</taxon>
        <taxon>Pseudomonadati</taxon>
        <taxon>Bacteroidota</taxon>
        <taxon>Bacteroidia</taxon>
        <taxon>Bacteroidales</taxon>
        <taxon>Prevotellaceae</taxon>
        <taxon>Segatella</taxon>
    </lineage>
</organism>
<evidence type="ECO:0000256" key="1">
    <source>
        <dbReference type="SAM" id="Coils"/>
    </source>
</evidence>
<dbReference type="AlphaFoldDB" id="A0A6G1VKF6"/>
<sequence>MEKMNQNIPFEHQMMFIIRDYDRKVEENMELRREVEELSAALKKQGVQLHDAKVDLKNEIKKEEEVEKALKKKPTFDEKVLQKQMTDLKKKNKILSKQVNQLHRTLQYVRNRTWTLLEDNFIPELEKLELQMRETLEKYEEMAWDLHQK</sequence>
<dbReference type="Proteomes" id="UP000477980">
    <property type="component" value="Unassembled WGS sequence"/>
</dbReference>